<evidence type="ECO:0008006" key="4">
    <source>
        <dbReference type="Google" id="ProtNLM"/>
    </source>
</evidence>
<feature type="compositionally biased region" description="Basic residues" evidence="1">
    <location>
        <begin position="87"/>
        <end position="113"/>
    </location>
</feature>
<evidence type="ECO:0000256" key="1">
    <source>
        <dbReference type="SAM" id="MobiDB-lite"/>
    </source>
</evidence>
<sequence length="113" mass="12812">MGVNQAAKTSSIPKTTLKRRIKTHNLTKGSLGPSSILDCENESKIVAHINKLENRGFTPCRDSVKSLAYELPEKLKIPHHDLNTRHHETKRKSSATKEKVYKKRKNARGNLKK</sequence>
<feature type="region of interest" description="Disordered" evidence="1">
    <location>
        <begin position="1"/>
        <end position="33"/>
    </location>
</feature>
<dbReference type="Proteomes" id="UP000499080">
    <property type="component" value="Unassembled WGS sequence"/>
</dbReference>
<feature type="region of interest" description="Disordered" evidence="1">
    <location>
        <begin position="78"/>
        <end position="113"/>
    </location>
</feature>
<evidence type="ECO:0000313" key="2">
    <source>
        <dbReference type="EMBL" id="GBM60576.1"/>
    </source>
</evidence>
<reference evidence="2 3" key="1">
    <citation type="journal article" date="2019" name="Sci. Rep.">
        <title>Orb-weaving spider Araneus ventricosus genome elucidates the spidroin gene catalogue.</title>
        <authorList>
            <person name="Kono N."/>
            <person name="Nakamura H."/>
            <person name="Ohtoshi R."/>
            <person name="Moran D.A.P."/>
            <person name="Shinohara A."/>
            <person name="Yoshida Y."/>
            <person name="Fujiwara M."/>
            <person name="Mori M."/>
            <person name="Tomita M."/>
            <person name="Arakawa K."/>
        </authorList>
    </citation>
    <scope>NUCLEOTIDE SEQUENCE [LARGE SCALE GENOMIC DNA]</scope>
</reference>
<dbReference type="EMBL" id="BGPR01001729">
    <property type="protein sequence ID" value="GBM60576.1"/>
    <property type="molecule type" value="Genomic_DNA"/>
</dbReference>
<evidence type="ECO:0000313" key="3">
    <source>
        <dbReference type="Proteomes" id="UP000499080"/>
    </source>
</evidence>
<protein>
    <recommendedName>
        <fullName evidence="4">HTH psq-type domain-containing protein</fullName>
    </recommendedName>
</protein>
<organism evidence="2 3">
    <name type="scientific">Araneus ventricosus</name>
    <name type="common">Orbweaver spider</name>
    <name type="synonym">Epeira ventricosa</name>
    <dbReference type="NCBI Taxonomy" id="182803"/>
    <lineage>
        <taxon>Eukaryota</taxon>
        <taxon>Metazoa</taxon>
        <taxon>Ecdysozoa</taxon>
        <taxon>Arthropoda</taxon>
        <taxon>Chelicerata</taxon>
        <taxon>Arachnida</taxon>
        <taxon>Araneae</taxon>
        <taxon>Araneomorphae</taxon>
        <taxon>Entelegynae</taxon>
        <taxon>Araneoidea</taxon>
        <taxon>Araneidae</taxon>
        <taxon>Araneus</taxon>
    </lineage>
</organism>
<keyword evidence="3" id="KW-1185">Reference proteome</keyword>
<comment type="caution">
    <text evidence="2">The sequence shown here is derived from an EMBL/GenBank/DDBJ whole genome shotgun (WGS) entry which is preliminary data.</text>
</comment>
<name>A0A4Y2H6N6_ARAVE</name>
<feature type="compositionally biased region" description="Polar residues" evidence="1">
    <location>
        <begin position="1"/>
        <end position="14"/>
    </location>
</feature>
<dbReference type="AlphaFoldDB" id="A0A4Y2H6N6"/>
<dbReference type="OrthoDB" id="6778796at2759"/>
<gene>
    <name evidence="2" type="ORF">AVEN_131583_1</name>
</gene>
<accession>A0A4Y2H6N6</accession>
<feature type="compositionally biased region" description="Basic residues" evidence="1">
    <location>
        <begin position="16"/>
        <end position="25"/>
    </location>
</feature>
<proteinExistence type="predicted"/>